<dbReference type="EMBL" id="JBJQND010000014">
    <property type="protein sequence ID" value="KAL3854000.1"/>
    <property type="molecule type" value="Genomic_DNA"/>
</dbReference>
<evidence type="ECO:0000313" key="2">
    <source>
        <dbReference type="Proteomes" id="UP001634394"/>
    </source>
</evidence>
<gene>
    <name evidence="1" type="ORF">ACJMK2_013284</name>
</gene>
<sequence length="76" mass="8299">MIVRCVKQSGKRCDRVIKGNIRLGKISYDLRPAEGDVASTNSFDVPGLHGKRYVLQDNANIQSVNSVGNGNYICGM</sequence>
<protein>
    <submittedName>
        <fullName evidence="1">Uncharacterized protein</fullName>
    </submittedName>
</protein>
<accession>A0ABD3UX12</accession>
<organism evidence="1 2">
    <name type="scientific">Sinanodonta woodiana</name>
    <name type="common">Chinese pond mussel</name>
    <name type="synonym">Anodonta woodiana</name>
    <dbReference type="NCBI Taxonomy" id="1069815"/>
    <lineage>
        <taxon>Eukaryota</taxon>
        <taxon>Metazoa</taxon>
        <taxon>Spiralia</taxon>
        <taxon>Lophotrochozoa</taxon>
        <taxon>Mollusca</taxon>
        <taxon>Bivalvia</taxon>
        <taxon>Autobranchia</taxon>
        <taxon>Heteroconchia</taxon>
        <taxon>Palaeoheterodonta</taxon>
        <taxon>Unionida</taxon>
        <taxon>Unionoidea</taxon>
        <taxon>Unionidae</taxon>
        <taxon>Unioninae</taxon>
        <taxon>Sinanodonta</taxon>
    </lineage>
</organism>
<comment type="caution">
    <text evidence="1">The sequence shown here is derived from an EMBL/GenBank/DDBJ whole genome shotgun (WGS) entry which is preliminary data.</text>
</comment>
<dbReference type="Proteomes" id="UP001634394">
    <property type="component" value="Unassembled WGS sequence"/>
</dbReference>
<reference evidence="1 2" key="1">
    <citation type="submission" date="2024-11" db="EMBL/GenBank/DDBJ databases">
        <title>Chromosome-level genome assembly of the freshwater bivalve Anodonta woodiana.</title>
        <authorList>
            <person name="Chen X."/>
        </authorList>
    </citation>
    <scope>NUCLEOTIDE SEQUENCE [LARGE SCALE GENOMIC DNA]</scope>
    <source>
        <strain evidence="1">MN2024</strain>
        <tissue evidence="1">Gills</tissue>
    </source>
</reference>
<evidence type="ECO:0000313" key="1">
    <source>
        <dbReference type="EMBL" id="KAL3854000.1"/>
    </source>
</evidence>
<name>A0ABD3UX12_SINWO</name>
<dbReference type="AlphaFoldDB" id="A0ABD3UX12"/>
<keyword evidence="2" id="KW-1185">Reference proteome</keyword>
<proteinExistence type="predicted"/>